<accession>A0A5J4X5D2</accession>
<dbReference type="Proteomes" id="UP000324800">
    <property type="component" value="Unassembled WGS sequence"/>
</dbReference>
<reference evidence="1 2" key="1">
    <citation type="submission" date="2019-03" db="EMBL/GenBank/DDBJ databases">
        <title>Single cell metagenomics reveals metabolic interactions within the superorganism composed of flagellate Streblomastix strix and complex community of Bacteroidetes bacteria on its surface.</title>
        <authorList>
            <person name="Treitli S.C."/>
            <person name="Kolisko M."/>
            <person name="Husnik F."/>
            <person name="Keeling P."/>
            <person name="Hampl V."/>
        </authorList>
    </citation>
    <scope>NUCLEOTIDE SEQUENCE [LARGE SCALE GENOMIC DNA]</scope>
    <source>
        <strain evidence="1">ST1C</strain>
    </source>
</reference>
<protein>
    <submittedName>
        <fullName evidence="1">Uncharacterized protein</fullName>
    </submittedName>
</protein>
<dbReference type="EMBL" id="SNRW01000234">
    <property type="protein sequence ID" value="KAA6402444.1"/>
    <property type="molecule type" value="Genomic_DNA"/>
</dbReference>
<evidence type="ECO:0000313" key="2">
    <source>
        <dbReference type="Proteomes" id="UP000324800"/>
    </source>
</evidence>
<name>A0A5J4X5D2_9EUKA</name>
<sequence length="70" mass="8512">MARRHQRLMGWLLRNGAYIQLFLRLQPVIRIGTQSSLFFDPNWPLEKGRKAHYFQTLTRHSKRHAKLIRR</sequence>
<gene>
    <name evidence="1" type="ORF">EZS28_002027</name>
</gene>
<dbReference type="AlphaFoldDB" id="A0A5J4X5D2"/>
<evidence type="ECO:0000313" key="1">
    <source>
        <dbReference type="EMBL" id="KAA6402444.1"/>
    </source>
</evidence>
<proteinExistence type="predicted"/>
<organism evidence="1 2">
    <name type="scientific">Streblomastix strix</name>
    <dbReference type="NCBI Taxonomy" id="222440"/>
    <lineage>
        <taxon>Eukaryota</taxon>
        <taxon>Metamonada</taxon>
        <taxon>Preaxostyla</taxon>
        <taxon>Oxymonadida</taxon>
        <taxon>Streblomastigidae</taxon>
        <taxon>Streblomastix</taxon>
    </lineage>
</organism>
<comment type="caution">
    <text evidence="1">The sequence shown here is derived from an EMBL/GenBank/DDBJ whole genome shotgun (WGS) entry which is preliminary data.</text>
</comment>